<keyword evidence="3" id="KW-0378">Hydrolase</keyword>
<dbReference type="SUPFAM" id="SSF53474">
    <property type="entry name" value="alpha/beta-Hydrolases"/>
    <property type="match status" value="1"/>
</dbReference>
<evidence type="ECO:0000256" key="1">
    <source>
        <dbReference type="ARBA" id="ARBA00022670"/>
    </source>
</evidence>
<organism evidence="5">
    <name type="scientific">Kitasatospora camelliae</name>
    <dbReference type="NCBI Taxonomy" id="3156397"/>
    <lineage>
        <taxon>Bacteria</taxon>
        <taxon>Bacillati</taxon>
        <taxon>Actinomycetota</taxon>
        <taxon>Actinomycetes</taxon>
        <taxon>Kitasatosporales</taxon>
        <taxon>Streptomycetaceae</taxon>
        <taxon>Kitasatospora</taxon>
    </lineage>
</organism>
<proteinExistence type="predicted"/>
<feature type="signal peptide" evidence="4">
    <location>
        <begin position="1"/>
        <end position="28"/>
    </location>
</feature>
<dbReference type="Pfam" id="PF05576">
    <property type="entry name" value="Peptidase_S37"/>
    <property type="match status" value="1"/>
</dbReference>
<sequence length="442" mass="48885">MRGWIRRLLVPVAAAVMLAAPGTLPAAAADGTAEQDVRTAIEHVPGLTVLEERPAAPGLRFFVLQLRQPIDHRHPEAGTFQQRITLLHKAVDRPTVLWTGGYQVPLDPARSEPATLLDGNQLNVEQRFFGTSVPSATDYRTLTIEQAADDHHRVVEAFRSVYRGRWISAGGSKGGMATVYHRRFHPGDVDGSIAYSAPDNVDDREDSAYLDFLATAGTPECRAALRTVQREALLRRDELVARYADRAARDGTGFTVIGSADKAFEIAVLRLPFTFWQSGGQAACPTVPGTGTPTDDLDRWIDRTGRLTVYTDRVARDFIPYFYQLGTQMGYFDVETAHLADLLRYPGATEPRSFVPRDIPMRHQPGAMRDIDRWVRTAGTRLLFLNGRLDPSVAEPFRLGPGSRDSYVLWDPDAAHATRIGELPDAERAVATATLMRWAGLD</sequence>
<gene>
    <name evidence="5" type="ORF">ABWK59_14070</name>
</gene>
<keyword evidence="2 4" id="KW-0732">Signal</keyword>
<evidence type="ECO:0000256" key="4">
    <source>
        <dbReference type="SAM" id="SignalP"/>
    </source>
</evidence>
<evidence type="ECO:0000313" key="5">
    <source>
        <dbReference type="EMBL" id="XCM79962.1"/>
    </source>
</evidence>
<evidence type="ECO:0000256" key="3">
    <source>
        <dbReference type="ARBA" id="ARBA00022801"/>
    </source>
</evidence>
<feature type="chain" id="PRO_5043358523" evidence="4">
    <location>
        <begin position="29"/>
        <end position="442"/>
    </location>
</feature>
<dbReference type="GO" id="GO:0008239">
    <property type="term" value="F:dipeptidyl-peptidase activity"/>
    <property type="evidence" value="ECO:0007669"/>
    <property type="project" value="TreeGrafter"/>
</dbReference>
<dbReference type="Gene3D" id="3.40.50.1820">
    <property type="entry name" value="alpha/beta hydrolase"/>
    <property type="match status" value="1"/>
</dbReference>
<dbReference type="PANTHER" id="PTHR11010">
    <property type="entry name" value="PROTEASE S28 PRO-X CARBOXYPEPTIDASE-RELATED"/>
    <property type="match status" value="1"/>
</dbReference>
<dbReference type="GO" id="GO:0006508">
    <property type="term" value="P:proteolysis"/>
    <property type="evidence" value="ECO:0007669"/>
    <property type="project" value="UniProtKB-KW"/>
</dbReference>
<reference evidence="5" key="1">
    <citation type="submission" date="2024-06" db="EMBL/GenBank/DDBJ databases">
        <title>The genome sequences of Kitasatospora sp. strain HUAS MG31.</title>
        <authorList>
            <person name="Mo P."/>
        </authorList>
    </citation>
    <scope>NUCLEOTIDE SEQUENCE</scope>
    <source>
        <strain evidence="5">HUAS MG31</strain>
    </source>
</reference>
<dbReference type="RefSeq" id="WP_354640923.1">
    <property type="nucleotide sequence ID" value="NZ_CP159872.1"/>
</dbReference>
<keyword evidence="1 5" id="KW-0645">Protease</keyword>
<dbReference type="AlphaFoldDB" id="A0AAU8JUG3"/>
<protein>
    <submittedName>
        <fullName evidence="5">S28 family serine protease</fullName>
    </submittedName>
</protein>
<dbReference type="InterPro" id="IPR029058">
    <property type="entry name" value="AB_hydrolase_fold"/>
</dbReference>
<evidence type="ECO:0000256" key="2">
    <source>
        <dbReference type="ARBA" id="ARBA00022729"/>
    </source>
</evidence>
<accession>A0AAU8JUG3</accession>
<dbReference type="KEGG" id="kcm:ABWK59_14070"/>
<dbReference type="EMBL" id="CP159872">
    <property type="protein sequence ID" value="XCM79962.1"/>
    <property type="molecule type" value="Genomic_DNA"/>
</dbReference>
<name>A0AAU8JUG3_9ACTN</name>
<dbReference type="InterPro" id="IPR008761">
    <property type="entry name" value="Peptidase_S37"/>
</dbReference>
<dbReference type="PANTHER" id="PTHR11010:SF38">
    <property type="entry name" value="LYSOSOMAL PRO-X CARBOXYPEPTIDASE"/>
    <property type="match status" value="1"/>
</dbReference>